<dbReference type="AlphaFoldDB" id="A0A099N7Q7"/>
<gene>
    <name evidence="1" type="ORF">CMV24_00895</name>
</gene>
<dbReference type="Pfam" id="PF09864">
    <property type="entry name" value="MliC"/>
    <property type="match status" value="1"/>
</dbReference>
<name>A0A099N7Q7_PSEDL</name>
<reference evidence="1 2" key="1">
    <citation type="submission" date="2017-09" db="EMBL/GenBank/DDBJ databases">
        <authorList>
            <person name="Ehlers B."/>
            <person name="Leendertz F.H."/>
        </authorList>
    </citation>
    <scope>NUCLEOTIDE SEQUENCE [LARGE SCALE GENOMIC DNA]</scope>
    <source>
        <strain evidence="1 2">DJ-1</strain>
    </source>
</reference>
<proteinExistence type="predicted"/>
<evidence type="ECO:0000313" key="2">
    <source>
        <dbReference type="Proteomes" id="UP000218102"/>
    </source>
</evidence>
<dbReference type="Gene3D" id="2.40.128.200">
    <property type="match status" value="1"/>
</dbReference>
<sequence length="109" mass="11735">MKALLAVTALATLAGCSLLKPAQPAPADDWTRWVCDTQAEVLWRFADAQRDQVDVRLGGGDQVYRLKAEPGASGVLYSDGMLAFHTKGEEGLVYWVATNDLIGRGCKAP</sequence>
<dbReference type="SUPFAM" id="SSF141488">
    <property type="entry name" value="YdhA-like"/>
    <property type="match status" value="1"/>
</dbReference>
<dbReference type="Proteomes" id="UP000218102">
    <property type="component" value="Unassembled WGS sequence"/>
</dbReference>
<evidence type="ECO:0000313" key="1">
    <source>
        <dbReference type="EMBL" id="PBJ97306.1"/>
    </source>
</evidence>
<dbReference type="InterPro" id="IPR036328">
    <property type="entry name" value="MliC_sf"/>
</dbReference>
<dbReference type="RefSeq" id="WP_023661309.1">
    <property type="nucleotide sequence ID" value="NZ_CP010359.1"/>
</dbReference>
<dbReference type="InterPro" id="IPR018660">
    <property type="entry name" value="MliC"/>
</dbReference>
<accession>A0A099N7Q7</accession>
<organism evidence="1 2">
    <name type="scientific">Pseudomonas plecoglossicida</name>
    <dbReference type="NCBI Taxonomy" id="70775"/>
    <lineage>
        <taxon>Bacteria</taxon>
        <taxon>Pseudomonadati</taxon>
        <taxon>Pseudomonadota</taxon>
        <taxon>Gammaproteobacteria</taxon>
        <taxon>Pseudomonadales</taxon>
        <taxon>Pseudomonadaceae</taxon>
        <taxon>Pseudomonas</taxon>
    </lineage>
</organism>
<dbReference type="KEGG" id="ppj:RK21_05564"/>
<dbReference type="PROSITE" id="PS51257">
    <property type="entry name" value="PROKAR_LIPOPROTEIN"/>
    <property type="match status" value="1"/>
</dbReference>
<dbReference type="EMBL" id="NTME01000001">
    <property type="protein sequence ID" value="PBJ97306.1"/>
    <property type="molecule type" value="Genomic_DNA"/>
</dbReference>
<protein>
    <submittedName>
        <fullName evidence="1">Uncharacterized protein</fullName>
    </submittedName>
</protein>
<comment type="caution">
    <text evidence="1">The sequence shown here is derived from an EMBL/GenBank/DDBJ whole genome shotgun (WGS) entry which is preliminary data.</text>
</comment>
<dbReference type="STRING" id="1215115.GCA_000688275_00742"/>